<accession>A0A914HGF7</accession>
<feature type="region of interest" description="Disordered" evidence="1">
    <location>
        <begin position="102"/>
        <end position="128"/>
    </location>
</feature>
<feature type="transmembrane region" description="Helical" evidence="2">
    <location>
        <begin position="182"/>
        <end position="205"/>
    </location>
</feature>
<feature type="region of interest" description="Disordered" evidence="1">
    <location>
        <begin position="152"/>
        <end position="172"/>
    </location>
</feature>
<evidence type="ECO:0000313" key="3">
    <source>
        <dbReference type="Proteomes" id="UP000887572"/>
    </source>
</evidence>
<evidence type="ECO:0000256" key="2">
    <source>
        <dbReference type="SAM" id="Phobius"/>
    </source>
</evidence>
<feature type="compositionally biased region" description="Pro residues" evidence="1">
    <location>
        <begin position="156"/>
        <end position="166"/>
    </location>
</feature>
<dbReference type="AlphaFoldDB" id="A0A914HGF7"/>
<evidence type="ECO:0000256" key="1">
    <source>
        <dbReference type="SAM" id="MobiDB-lite"/>
    </source>
</evidence>
<keyword evidence="3" id="KW-1185">Reference proteome</keyword>
<keyword evidence="2" id="KW-0472">Membrane</keyword>
<organism evidence="3 4">
    <name type="scientific">Globodera rostochiensis</name>
    <name type="common">Golden nematode worm</name>
    <name type="synonym">Heterodera rostochiensis</name>
    <dbReference type="NCBI Taxonomy" id="31243"/>
    <lineage>
        <taxon>Eukaryota</taxon>
        <taxon>Metazoa</taxon>
        <taxon>Ecdysozoa</taxon>
        <taxon>Nematoda</taxon>
        <taxon>Chromadorea</taxon>
        <taxon>Rhabditida</taxon>
        <taxon>Tylenchina</taxon>
        <taxon>Tylenchomorpha</taxon>
        <taxon>Tylenchoidea</taxon>
        <taxon>Heteroderidae</taxon>
        <taxon>Heteroderinae</taxon>
        <taxon>Globodera</taxon>
    </lineage>
</organism>
<evidence type="ECO:0000313" key="4">
    <source>
        <dbReference type="WBParaSite" id="Gr19_v10_g16728.t1"/>
    </source>
</evidence>
<feature type="region of interest" description="Disordered" evidence="1">
    <location>
        <begin position="273"/>
        <end position="313"/>
    </location>
</feature>
<reference evidence="4" key="1">
    <citation type="submission" date="2022-11" db="UniProtKB">
        <authorList>
            <consortium name="WormBaseParasite"/>
        </authorList>
    </citation>
    <scope>IDENTIFICATION</scope>
</reference>
<name>A0A914HGF7_GLORO</name>
<dbReference type="Proteomes" id="UP000887572">
    <property type="component" value="Unplaced"/>
</dbReference>
<sequence length="446" mass="47409">MNKSLSEIFRGTLDRRLLVSAPRFLVVVTDEFRVIIGPPRPNCLHFKPGIPKLIKSFDGEQPVQDVLGRKAPEELCRGKETASTPPPSPSTKKVAMATVATAGDEPREVVEKSTNRTTKKGANSSSSRKACECPSAHQCQCPEAEFLLDGMSPPAGGRPPAAPPTQWPTSTDMESITEGQALPWWVLLLLAIAVLQTIAFVWLCCRLHARRRRQRNAMSSSGKVPLGSTDSCGAVLNTCSAPISAYSAASILINAKQSRMPAAPSIVEQYQQHNNNNNKNNSSTTTSGQWTLTSGSGSAASPSVSSNRSSTASSPVVGGGAFAIAGGMGPGLPRTAAMARSASFTGGGYARRSNYADGEISIRLDGVSACSTAMTLPPPTAAPVPPHHLAQLYHQQQLPRTVFIFSIFLQIVATKMPRSIACALVVFGTLFLMRRPPFSLFVPLNA</sequence>
<feature type="compositionally biased region" description="Basic and acidic residues" evidence="1">
    <location>
        <begin position="104"/>
        <end position="114"/>
    </location>
</feature>
<protein>
    <submittedName>
        <fullName evidence="4">Uncharacterized protein</fullName>
    </submittedName>
</protein>
<feature type="compositionally biased region" description="Low complexity" evidence="1">
    <location>
        <begin position="274"/>
        <end position="313"/>
    </location>
</feature>
<dbReference type="WBParaSite" id="Gr19_v10_g16728.t1">
    <property type="protein sequence ID" value="Gr19_v10_g16728.t1"/>
    <property type="gene ID" value="Gr19_v10_g16728"/>
</dbReference>
<proteinExistence type="predicted"/>
<keyword evidence="2" id="KW-0812">Transmembrane</keyword>
<keyword evidence="2" id="KW-1133">Transmembrane helix</keyword>